<dbReference type="PROSITE" id="PS51379">
    <property type="entry name" value="4FE4S_FER_2"/>
    <property type="match status" value="1"/>
</dbReference>
<organism evidence="2 3">
    <name type="scientific">Methanobacterium bryantii</name>
    <dbReference type="NCBI Taxonomy" id="2161"/>
    <lineage>
        <taxon>Archaea</taxon>
        <taxon>Methanobacteriati</taxon>
        <taxon>Methanobacteriota</taxon>
        <taxon>Methanomada group</taxon>
        <taxon>Methanobacteria</taxon>
        <taxon>Methanobacteriales</taxon>
        <taxon>Methanobacteriaceae</taxon>
        <taxon>Methanobacterium</taxon>
    </lineage>
</organism>
<dbReference type="Proteomes" id="UP000217784">
    <property type="component" value="Unassembled WGS sequence"/>
</dbReference>
<reference evidence="2 3" key="1">
    <citation type="journal article" date="2017" name="BMC Genomics">
        <title>Genomic analysis of methanogenic archaea reveals a shift towards energy conservation.</title>
        <authorList>
            <person name="Gilmore S.P."/>
            <person name="Henske J.K."/>
            <person name="Sexton J.A."/>
            <person name="Solomon K.V."/>
            <person name="Seppala S."/>
            <person name="Yoo J.I."/>
            <person name="Huyett L.M."/>
            <person name="Pressman A."/>
            <person name="Cogan J.Z."/>
            <person name="Kivenson V."/>
            <person name="Peng X."/>
            <person name="Tan Y."/>
            <person name="Valentine D.L."/>
            <person name="O'Malley M.A."/>
        </authorList>
    </citation>
    <scope>NUCLEOTIDE SEQUENCE [LARGE SCALE GENOMIC DNA]</scope>
    <source>
        <strain evidence="2 3">M.o.H.</strain>
    </source>
</reference>
<name>A0A2A2H7L3_METBR</name>
<dbReference type="EMBL" id="LMVM01000012">
    <property type="protein sequence ID" value="PAV05233.1"/>
    <property type="molecule type" value="Genomic_DNA"/>
</dbReference>
<evidence type="ECO:0000259" key="1">
    <source>
        <dbReference type="PROSITE" id="PS51379"/>
    </source>
</evidence>
<evidence type="ECO:0000313" key="2">
    <source>
        <dbReference type="EMBL" id="PAV05233.1"/>
    </source>
</evidence>
<dbReference type="SUPFAM" id="SSF54862">
    <property type="entry name" value="4Fe-4S ferredoxins"/>
    <property type="match status" value="1"/>
</dbReference>
<accession>A0A2A2H7L3</accession>
<proteinExistence type="predicted"/>
<comment type="caution">
    <text evidence="2">The sequence shown here is derived from an EMBL/GenBank/DDBJ whole genome shotgun (WGS) entry which is preliminary data.</text>
</comment>
<sequence length="228" mass="25249">MEISDKSRKIKEIAKDLGADLCGITRPDKFNNAPKGHHPLDIYPDCKSVIVFAKRVPPGSIYAENCIPYTHANNMITQLVDSLGLELCLVLEDLGINTVPIPSDDPSKYWEADKQYARGILSLRHAGYFAGLGNMGKNTLLINEKYGNMIQIGAILVDIQLESDPIANYEGCLEKCSLCIDSCPQKALDRTTVDQKLCRELSNFVTERGFNLKKCSLCRTVCPHCLGI</sequence>
<dbReference type="AlphaFoldDB" id="A0A2A2H7L3"/>
<keyword evidence="3" id="KW-1185">Reference proteome</keyword>
<gene>
    <name evidence="2" type="ORF">ASJ80_11760</name>
</gene>
<dbReference type="PANTHER" id="PTHR42827">
    <property type="entry name" value="IRON-SULFUR CLUSTER-BINDING PROTEIN-RELATED"/>
    <property type="match status" value="1"/>
</dbReference>
<dbReference type="OrthoDB" id="70599at2157"/>
<evidence type="ECO:0000313" key="3">
    <source>
        <dbReference type="Proteomes" id="UP000217784"/>
    </source>
</evidence>
<feature type="domain" description="4Fe-4S ferredoxin-type" evidence="1">
    <location>
        <begin position="163"/>
        <end position="193"/>
    </location>
</feature>
<protein>
    <submittedName>
        <fullName evidence="2">(Fe-S)-binding protein</fullName>
    </submittedName>
</protein>
<dbReference type="PANTHER" id="PTHR42827:SF1">
    <property type="entry name" value="IRON-SULFUR CLUSTER-BINDING PROTEIN"/>
    <property type="match status" value="1"/>
</dbReference>
<dbReference type="InterPro" id="IPR017896">
    <property type="entry name" value="4Fe4S_Fe-S-bd"/>
</dbReference>